<dbReference type="EMBL" id="BAABHF010000012">
    <property type="protein sequence ID" value="GAA4488003.1"/>
    <property type="molecule type" value="Genomic_DNA"/>
</dbReference>
<keyword evidence="1" id="KW-0805">Transcription regulation</keyword>
<evidence type="ECO:0000256" key="2">
    <source>
        <dbReference type="ARBA" id="ARBA00023125"/>
    </source>
</evidence>
<evidence type="ECO:0000313" key="6">
    <source>
        <dbReference type="Proteomes" id="UP001500503"/>
    </source>
</evidence>
<dbReference type="SUPFAM" id="SSF46785">
    <property type="entry name" value="Winged helix' DNA-binding domain"/>
    <property type="match status" value="1"/>
</dbReference>
<gene>
    <name evidence="5" type="ORF">GCM10023191_016790</name>
</gene>
<dbReference type="Pfam" id="PF12802">
    <property type="entry name" value="MarR_2"/>
    <property type="match status" value="1"/>
</dbReference>
<dbReference type="InterPro" id="IPR036390">
    <property type="entry name" value="WH_DNA-bd_sf"/>
</dbReference>
<proteinExistence type="predicted"/>
<dbReference type="SMART" id="SM00347">
    <property type="entry name" value="HTH_MARR"/>
    <property type="match status" value="1"/>
</dbReference>
<dbReference type="InterPro" id="IPR000835">
    <property type="entry name" value="HTH_MarR-typ"/>
</dbReference>
<evidence type="ECO:0000256" key="3">
    <source>
        <dbReference type="ARBA" id="ARBA00023163"/>
    </source>
</evidence>
<organism evidence="5 6">
    <name type="scientific">Actinoallomurus oryzae</name>
    <dbReference type="NCBI Taxonomy" id="502180"/>
    <lineage>
        <taxon>Bacteria</taxon>
        <taxon>Bacillati</taxon>
        <taxon>Actinomycetota</taxon>
        <taxon>Actinomycetes</taxon>
        <taxon>Streptosporangiales</taxon>
        <taxon>Thermomonosporaceae</taxon>
        <taxon>Actinoallomurus</taxon>
    </lineage>
</organism>
<keyword evidence="2" id="KW-0238">DNA-binding</keyword>
<dbReference type="PANTHER" id="PTHR42756:SF1">
    <property type="entry name" value="TRANSCRIPTIONAL REPRESSOR OF EMRAB OPERON"/>
    <property type="match status" value="1"/>
</dbReference>
<dbReference type="Proteomes" id="UP001500503">
    <property type="component" value="Unassembled WGS sequence"/>
</dbReference>
<protein>
    <recommendedName>
        <fullName evidence="4">HTH marR-type domain-containing protein</fullName>
    </recommendedName>
</protein>
<evidence type="ECO:0000256" key="1">
    <source>
        <dbReference type="ARBA" id="ARBA00023015"/>
    </source>
</evidence>
<dbReference type="PROSITE" id="PS50995">
    <property type="entry name" value="HTH_MARR_2"/>
    <property type="match status" value="1"/>
</dbReference>
<evidence type="ECO:0000259" key="4">
    <source>
        <dbReference type="PROSITE" id="PS50995"/>
    </source>
</evidence>
<evidence type="ECO:0000313" key="5">
    <source>
        <dbReference type="EMBL" id="GAA4488003.1"/>
    </source>
</evidence>
<keyword evidence="3" id="KW-0804">Transcription</keyword>
<name>A0ABP8PIJ7_9ACTN</name>
<sequence length="155" mass="16769">MRVLCTYDRVVTTPTERIAVAFGALLLRGNRAHLYDRLTADVDGVDSTTYPVLSGLARTGPTTASRLADLVGLDRTVTTRYASRLEKAGLVARAADADDRRATRLSLTDEGRRAVAALRAGLEAILAEALETSSPEEVEVFARMLERLRDALLPG</sequence>
<dbReference type="PRINTS" id="PR00598">
    <property type="entry name" value="HTHMARR"/>
</dbReference>
<dbReference type="Gene3D" id="1.10.10.10">
    <property type="entry name" value="Winged helix-like DNA-binding domain superfamily/Winged helix DNA-binding domain"/>
    <property type="match status" value="1"/>
</dbReference>
<keyword evidence="6" id="KW-1185">Reference proteome</keyword>
<feature type="domain" description="HTH marR-type" evidence="4">
    <location>
        <begin position="19"/>
        <end position="150"/>
    </location>
</feature>
<reference evidence="6" key="1">
    <citation type="journal article" date="2019" name="Int. J. Syst. Evol. Microbiol.">
        <title>The Global Catalogue of Microorganisms (GCM) 10K type strain sequencing project: providing services to taxonomists for standard genome sequencing and annotation.</title>
        <authorList>
            <consortium name="The Broad Institute Genomics Platform"/>
            <consortium name="The Broad Institute Genome Sequencing Center for Infectious Disease"/>
            <person name="Wu L."/>
            <person name="Ma J."/>
        </authorList>
    </citation>
    <scope>NUCLEOTIDE SEQUENCE [LARGE SCALE GENOMIC DNA]</scope>
    <source>
        <strain evidence="6">JCM 17933</strain>
    </source>
</reference>
<accession>A0ABP8PIJ7</accession>
<dbReference type="PANTHER" id="PTHR42756">
    <property type="entry name" value="TRANSCRIPTIONAL REGULATOR, MARR"/>
    <property type="match status" value="1"/>
</dbReference>
<dbReference type="InterPro" id="IPR036388">
    <property type="entry name" value="WH-like_DNA-bd_sf"/>
</dbReference>
<comment type="caution">
    <text evidence="5">The sequence shown here is derived from an EMBL/GenBank/DDBJ whole genome shotgun (WGS) entry which is preliminary data.</text>
</comment>